<protein>
    <recommendedName>
        <fullName evidence="3">Retrotransposon Copia-like N-terminal domain-containing protein</fullName>
    </recommendedName>
</protein>
<evidence type="ECO:0000313" key="1">
    <source>
        <dbReference type="EMBL" id="TQD97846.1"/>
    </source>
</evidence>
<gene>
    <name evidence="1" type="ORF">C1H46_016541</name>
</gene>
<proteinExistence type="predicted"/>
<accession>A0A540MGH3</accession>
<dbReference type="Proteomes" id="UP000315295">
    <property type="component" value="Unassembled WGS sequence"/>
</dbReference>
<name>A0A540MGH3_MALBA</name>
<evidence type="ECO:0008006" key="3">
    <source>
        <dbReference type="Google" id="ProtNLM"/>
    </source>
</evidence>
<dbReference type="AlphaFoldDB" id="A0A540MGH3"/>
<reference evidence="1 2" key="1">
    <citation type="journal article" date="2019" name="G3 (Bethesda)">
        <title>Sequencing of a Wild Apple (Malus baccata) Genome Unravels the Differences Between Cultivated and Wild Apple Species Regarding Disease Resistance and Cold Tolerance.</title>
        <authorList>
            <person name="Chen X."/>
        </authorList>
    </citation>
    <scope>NUCLEOTIDE SEQUENCE [LARGE SCALE GENOMIC DNA]</scope>
    <source>
        <strain evidence="2">cv. Shandingzi</strain>
        <tissue evidence="1">Leaves</tissue>
    </source>
</reference>
<comment type="caution">
    <text evidence="1">The sequence shown here is derived from an EMBL/GenBank/DDBJ whole genome shotgun (WGS) entry which is preliminary data.</text>
</comment>
<organism evidence="1 2">
    <name type="scientific">Malus baccata</name>
    <name type="common">Siberian crab apple</name>
    <name type="synonym">Pyrus baccata</name>
    <dbReference type="NCBI Taxonomy" id="106549"/>
    <lineage>
        <taxon>Eukaryota</taxon>
        <taxon>Viridiplantae</taxon>
        <taxon>Streptophyta</taxon>
        <taxon>Embryophyta</taxon>
        <taxon>Tracheophyta</taxon>
        <taxon>Spermatophyta</taxon>
        <taxon>Magnoliopsida</taxon>
        <taxon>eudicotyledons</taxon>
        <taxon>Gunneridae</taxon>
        <taxon>Pentapetalae</taxon>
        <taxon>rosids</taxon>
        <taxon>fabids</taxon>
        <taxon>Rosales</taxon>
        <taxon>Rosaceae</taxon>
        <taxon>Amygdaloideae</taxon>
        <taxon>Maleae</taxon>
        <taxon>Malus</taxon>
    </lineage>
</organism>
<sequence>MANMNIKVENLLGMLTIKLRDDNFAKWAFQFQSVLRGYKMFGHFDGDTVCPPKFVIDTEKGVTDRITDAYIE</sequence>
<keyword evidence="2" id="KW-1185">Reference proteome</keyword>
<evidence type="ECO:0000313" key="2">
    <source>
        <dbReference type="Proteomes" id="UP000315295"/>
    </source>
</evidence>
<dbReference type="EMBL" id="VIEB01000262">
    <property type="protein sequence ID" value="TQD97846.1"/>
    <property type="molecule type" value="Genomic_DNA"/>
</dbReference>